<dbReference type="PRINTS" id="PR01011">
    <property type="entry name" value="GLUTPROXDASE"/>
</dbReference>
<evidence type="ECO:0000256" key="4">
    <source>
        <dbReference type="RuleBase" id="RU000499"/>
    </source>
</evidence>
<dbReference type="AlphaFoldDB" id="Q2W144"/>
<dbReference type="Pfam" id="PF00255">
    <property type="entry name" value="GSHPx"/>
    <property type="match status" value="1"/>
</dbReference>
<keyword evidence="2 4" id="KW-0575">Peroxidase</keyword>
<dbReference type="PANTHER" id="PTHR11592:SF78">
    <property type="entry name" value="GLUTATHIONE PEROXIDASE"/>
    <property type="match status" value="1"/>
</dbReference>
<dbReference type="Gene3D" id="3.40.30.10">
    <property type="entry name" value="Glutaredoxin"/>
    <property type="match status" value="1"/>
</dbReference>
<sequence>MGLLHHLQESTEVLMHRFLPANPLGSFVASMVATIGLAGSLAAATPNDRLDWASVPLPAINGGQLPPASLKGKVVLVVNTASQCGFTPQYQGLEALWRRYRERGLVVLGVPSNDFGAQEPGSNTEVASFCEINYGVDFPLLEKQAVTGAGAHPFYRWAAERTGPLGVPRWNFHKILVGRDGGMVDWFASTTAPDAERLRAAIDKALSP</sequence>
<dbReference type="HOGENOM" id="CLU_029507_1_3_5"/>
<dbReference type="SUPFAM" id="SSF52833">
    <property type="entry name" value="Thioredoxin-like"/>
    <property type="match status" value="1"/>
</dbReference>
<protein>
    <recommendedName>
        <fullName evidence="4">Glutathione peroxidase</fullName>
    </recommendedName>
</protein>
<proteinExistence type="inferred from homology"/>
<dbReference type="InterPro" id="IPR013766">
    <property type="entry name" value="Thioredoxin_domain"/>
</dbReference>
<keyword evidence="7" id="KW-1185">Reference proteome</keyword>
<evidence type="ECO:0000256" key="1">
    <source>
        <dbReference type="ARBA" id="ARBA00006926"/>
    </source>
</evidence>
<dbReference type="InterPro" id="IPR029759">
    <property type="entry name" value="GPX_AS"/>
</dbReference>
<dbReference type="Proteomes" id="UP000007058">
    <property type="component" value="Chromosome"/>
</dbReference>
<dbReference type="InterPro" id="IPR000889">
    <property type="entry name" value="Glutathione_peroxidase"/>
</dbReference>
<dbReference type="PANTHER" id="PTHR11592">
    <property type="entry name" value="GLUTATHIONE PEROXIDASE"/>
    <property type="match status" value="1"/>
</dbReference>
<reference evidence="6 7" key="1">
    <citation type="journal article" date="2005" name="DNA Res.">
        <title>Complete genome sequence of the facultative anaerobic magnetotactic bacterium Magnetospirillum sp. strain AMB-1.</title>
        <authorList>
            <person name="Matsunaga T."/>
            <person name="Okamura Y."/>
            <person name="Fukuda Y."/>
            <person name="Wahyudi A.T."/>
            <person name="Murase Y."/>
            <person name="Takeyama H."/>
        </authorList>
    </citation>
    <scope>NUCLEOTIDE SEQUENCE [LARGE SCALE GENOMIC DNA]</scope>
    <source>
        <strain evidence="7">ATCC 700264 / AMB-1</strain>
    </source>
</reference>
<dbReference type="PROSITE" id="PS00460">
    <property type="entry name" value="GLUTATHIONE_PEROXID_1"/>
    <property type="match status" value="1"/>
</dbReference>
<dbReference type="STRING" id="342108.amb3627"/>
<dbReference type="KEGG" id="mag:amb3627"/>
<evidence type="ECO:0000256" key="3">
    <source>
        <dbReference type="ARBA" id="ARBA00023002"/>
    </source>
</evidence>
<dbReference type="PROSITE" id="PS51355">
    <property type="entry name" value="GLUTATHIONE_PEROXID_3"/>
    <property type="match status" value="1"/>
</dbReference>
<dbReference type="EMBL" id="AP007255">
    <property type="protein sequence ID" value="BAE52431.1"/>
    <property type="molecule type" value="Genomic_DNA"/>
</dbReference>
<evidence type="ECO:0000256" key="2">
    <source>
        <dbReference type="ARBA" id="ARBA00022559"/>
    </source>
</evidence>
<evidence type="ECO:0000259" key="5">
    <source>
        <dbReference type="PROSITE" id="PS51352"/>
    </source>
</evidence>
<evidence type="ECO:0000313" key="6">
    <source>
        <dbReference type="EMBL" id="BAE52431.1"/>
    </source>
</evidence>
<dbReference type="PROSITE" id="PS51352">
    <property type="entry name" value="THIOREDOXIN_2"/>
    <property type="match status" value="1"/>
</dbReference>
<dbReference type="GO" id="GO:0034599">
    <property type="term" value="P:cellular response to oxidative stress"/>
    <property type="evidence" value="ECO:0007669"/>
    <property type="project" value="TreeGrafter"/>
</dbReference>
<gene>
    <name evidence="6" type="ordered locus">amb3627</name>
</gene>
<evidence type="ECO:0000313" key="7">
    <source>
        <dbReference type="Proteomes" id="UP000007058"/>
    </source>
</evidence>
<name>Q2W144_PARM1</name>
<keyword evidence="3 4" id="KW-0560">Oxidoreductase</keyword>
<organism evidence="6 7">
    <name type="scientific">Paramagnetospirillum magneticum (strain ATCC 700264 / AMB-1)</name>
    <name type="common">Magnetospirillum magneticum</name>
    <dbReference type="NCBI Taxonomy" id="342108"/>
    <lineage>
        <taxon>Bacteria</taxon>
        <taxon>Pseudomonadati</taxon>
        <taxon>Pseudomonadota</taxon>
        <taxon>Alphaproteobacteria</taxon>
        <taxon>Rhodospirillales</taxon>
        <taxon>Magnetospirillaceae</taxon>
        <taxon>Paramagnetospirillum</taxon>
    </lineage>
</organism>
<dbReference type="GO" id="GO:0004601">
    <property type="term" value="F:peroxidase activity"/>
    <property type="evidence" value="ECO:0007669"/>
    <property type="project" value="UniProtKB-KW"/>
</dbReference>
<comment type="similarity">
    <text evidence="1 4">Belongs to the glutathione peroxidase family.</text>
</comment>
<dbReference type="CDD" id="cd00340">
    <property type="entry name" value="GSH_Peroxidase"/>
    <property type="match status" value="1"/>
</dbReference>
<accession>Q2W144</accession>
<dbReference type="InterPro" id="IPR036249">
    <property type="entry name" value="Thioredoxin-like_sf"/>
</dbReference>
<feature type="domain" description="Thioredoxin" evidence="5">
    <location>
        <begin position="44"/>
        <end position="207"/>
    </location>
</feature>